<protein>
    <submittedName>
        <fullName evidence="1">BZ3500_MvSof-1268-A1-R1_Chr7-1g09325 protein</fullName>
    </submittedName>
</protein>
<sequence length="52" mass="5987">MREWKIWGKGWGRAHNDEGGLKKGCDSIYPTPRSAIMFFFVRNKSRKEGTVG</sequence>
<evidence type="ECO:0000313" key="1">
    <source>
        <dbReference type="EMBL" id="SDA03235.1"/>
    </source>
</evidence>
<dbReference type="AlphaFoldDB" id="A0A2X0M2K2"/>
<proteinExistence type="predicted"/>
<dbReference type="EMBL" id="FMWP01000127">
    <property type="protein sequence ID" value="SDA03235.1"/>
    <property type="molecule type" value="Genomic_DNA"/>
</dbReference>
<accession>A0A2X0M2K2</accession>
<reference evidence="2" key="1">
    <citation type="submission" date="2016-10" db="EMBL/GenBank/DDBJ databases">
        <authorList>
            <person name="Jeantristanb JTB J.-T."/>
            <person name="Ricardo R."/>
        </authorList>
    </citation>
    <scope>NUCLEOTIDE SEQUENCE [LARGE SCALE GENOMIC DNA]</scope>
</reference>
<name>A0A2X0M2K2_9BASI</name>
<evidence type="ECO:0000313" key="2">
    <source>
        <dbReference type="Proteomes" id="UP000249723"/>
    </source>
</evidence>
<gene>
    <name evidence="1" type="ORF">BZ3500_MVSOF-1268-A1-R1_CHR7-1G09325</name>
</gene>
<organism evidence="1 2">
    <name type="scientific">Microbotryum saponariae</name>
    <dbReference type="NCBI Taxonomy" id="289078"/>
    <lineage>
        <taxon>Eukaryota</taxon>
        <taxon>Fungi</taxon>
        <taxon>Dikarya</taxon>
        <taxon>Basidiomycota</taxon>
        <taxon>Pucciniomycotina</taxon>
        <taxon>Microbotryomycetes</taxon>
        <taxon>Microbotryales</taxon>
        <taxon>Microbotryaceae</taxon>
        <taxon>Microbotryum</taxon>
    </lineage>
</organism>
<dbReference type="Proteomes" id="UP000249723">
    <property type="component" value="Unassembled WGS sequence"/>
</dbReference>
<keyword evidence="2" id="KW-1185">Reference proteome</keyword>